<evidence type="ECO:0000259" key="2">
    <source>
        <dbReference type="Pfam" id="PF13508"/>
    </source>
</evidence>
<protein>
    <recommendedName>
        <fullName evidence="2">N-acetyltransferase domain-containing protein</fullName>
    </recommendedName>
</protein>
<feature type="region of interest" description="Disordered" evidence="1">
    <location>
        <begin position="201"/>
        <end position="235"/>
    </location>
</feature>
<dbReference type="InterPro" id="IPR000182">
    <property type="entry name" value="GNAT_dom"/>
</dbReference>
<accession>A0A448ZL01</accession>
<feature type="compositionally biased region" description="Polar residues" evidence="1">
    <location>
        <begin position="1"/>
        <end position="12"/>
    </location>
</feature>
<feature type="region of interest" description="Disordered" evidence="1">
    <location>
        <begin position="1"/>
        <end position="20"/>
    </location>
</feature>
<organism evidence="3 4">
    <name type="scientific">Pseudo-nitzschia multistriata</name>
    <dbReference type="NCBI Taxonomy" id="183589"/>
    <lineage>
        <taxon>Eukaryota</taxon>
        <taxon>Sar</taxon>
        <taxon>Stramenopiles</taxon>
        <taxon>Ochrophyta</taxon>
        <taxon>Bacillariophyta</taxon>
        <taxon>Bacillariophyceae</taxon>
        <taxon>Bacillariophycidae</taxon>
        <taxon>Bacillariales</taxon>
        <taxon>Bacillariaceae</taxon>
        <taxon>Pseudo-nitzschia</taxon>
    </lineage>
</organism>
<dbReference type="InterPro" id="IPR016181">
    <property type="entry name" value="Acyl_CoA_acyltransferase"/>
</dbReference>
<dbReference type="CDD" id="cd04301">
    <property type="entry name" value="NAT_SF"/>
    <property type="match status" value="1"/>
</dbReference>
<dbReference type="Gene3D" id="3.40.630.30">
    <property type="match status" value="1"/>
</dbReference>
<evidence type="ECO:0000256" key="1">
    <source>
        <dbReference type="SAM" id="MobiDB-lite"/>
    </source>
</evidence>
<dbReference type="EMBL" id="CAACVS010000470">
    <property type="protein sequence ID" value="VEU42717.1"/>
    <property type="molecule type" value="Genomic_DNA"/>
</dbReference>
<feature type="domain" description="N-acetyltransferase" evidence="2">
    <location>
        <begin position="133"/>
        <end position="183"/>
    </location>
</feature>
<name>A0A448ZL01_9STRA</name>
<dbReference type="SUPFAM" id="SSF55729">
    <property type="entry name" value="Acyl-CoA N-acyltransferases (Nat)"/>
    <property type="match status" value="1"/>
</dbReference>
<dbReference type="OrthoDB" id="10267791at2759"/>
<keyword evidence="4" id="KW-1185">Reference proteome</keyword>
<evidence type="ECO:0000313" key="4">
    <source>
        <dbReference type="Proteomes" id="UP000291116"/>
    </source>
</evidence>
<proteinExistence type="predicted"/>
<dbReference type="AlphaFoldDB" id="A0A448ZL01"/>
<dbReference type="Proteomes" id="UP000291116">
    <property type="component" value="Unassembled WGS sequence"/>
</dbReference>
<dbReference type="GO" id="GO:0016747">
    <property type="term" value="F:acyltransferase activity, transferring groups other than amino-acyl groups"/>
    <property type="evidence" value="ECO:0007669"/>
    <property type="project" value="InterPro"/>
</dbReference>
<dbReference type="Pfam" id="PF13508">
    <property type="entry name" value="Acetyltransf_7"/>
    <property type="match status" value="1"/>
</dbReference>
<gene>
    <name evidence="3" type="ORF">PSNMU_V1.4_AUG-EV-PASAV3_0097030</name>
</gene>
<sequence length="415" mass="42671">MHSKHNANANSETDTDKETGMVSIKEYSRAALRAAHGVSLLTPMLSGLSSGTEMASYGKAQWDFLLRGGDVTAYLATGTTATHVTTHATTPLGTNQGDQPPLLGCLLRVHLGEEGNTAEALGGGSSSPAEAFGMMLVAPEARGRGVARALLERALGEGDAGARRLLAVCTPKGQPLYRRLGFSNAGGWVTALRLDAAGEAAVPPGDDRSGNGNGGGSFRVRTLGSLDNDRGTDAPAIDPGVRSLLIDMDARATGFDRSRRLSFVMGGGGPSEGKDRGSGASAMVAMATPLGAFAADADTDTDTNGGREQPPAAAAIVRREKAGGPCVIGPLWGDREAAVPVVRALVQSVREGARRTGGSSVVSVLVKDHQGLVDRLVEDVGFVEAARFPAMSLDGKPVYEGGDGTYLALMHPTLG</sequence>
<reference evidence="3 4" key="1">
    <citation type="submission" date="2019-01" db="EMBL/GenBank/DDBJ databases">
        <authorList>
            <person name="Ferrante I. M."/>
        </authorList>
    </citation>
    <scope>NUCLEOTIDE SEQUENCE [LARGE SCALE GENOMIC DNA]</scope>
    <source>
        <strain evidence="3 4">B856</strain>
    </source>
</reference>
<evidence type="ECO:0000313" key="3">
    <source>
        <dbReference type="EMBL" id="VEU42717.1"/>
    </source>
</evidence>